<reference evidence="4" key="1">
    <citation type="journal article" date="2019" name="Int. J. Syst. Evol. Microbiol.">
        <title>The Global Catalogue of Microorganisms (GCM) 10K type strain sequencing project: providing services to taxonomists for standard genome sequencing and annotation.</title>
        <authorList>
            <consortium name="The Broad Institute Genomics Platform"/>
            <consortium name="The Broad Institute Genome Sequencing Center for Infectious Disease"/>
            <person name="Wu L."/>
            <person name="Ma J."/>
        </authorList>
    </citation>
    <scope>NUCLEOTIDE SEQUENCE [LARGE SCALE GENOMIC DNA]</scope>
    <source>
        <strain evidence="4">CCUG 56401</strain>
    </source>
</reference>
<feature type="region of interest" description="Disordered" evidence="1">
    <location>
        <begin position="24"/>
        <end position="44"/>
    </location>
</feature>
<protein>
    <submittedName>
        <fullName evidence="3">DUF3558 domain-containing protein</fullName>
    </submittedName>
</protein>
<accession>A0ABW3FWT2</accession>
<feature type="chain" id="PRO_5046675631" evidence="2">
    <location>
        <begin position="22"/>
        <end position="322"/>
    </location>
</feature>
<evidence type="ECO:0000313" key="3">
    <source>
        <dbReference type="EMBL" id="MFD0921119.1"/>
    </source>
</evidence>
<keyword evidence="2" id="KW-0732">Signal</keyword>
<sequence length="322" mass="33601">MSSRRRLPALVILALVLFATGCTPTRPPQPEGDPGTSQAVLGDPRTVDPCTLTDPMALRDFGEVENAGTVSLDYCLLHVQLGGGQLAQLAVGQLERVDPGRAANGDPVVPHGPVRVVQDAPLPGHCARQVLFTDSVAMQVSADLLVGEPGPGLCSVAQAGADAALKVLDEHRVGHRSFPPNSLALTDPCAEVDLAAVRRIPGLEQAEPQGSPARHQCLWGREAADAPRVQFQHTAGDPPKVLHQGASEQQIAGRRSVVSIVGGDPRLPLCSVETGHVPFGDPASGQVEVAMLVVAMPGRSGPEACDHARDVAAATWPHLPRA</sequence>
<organism evidence="3 4">
    <name type="scientific">Saccharopolyspora rosea</name>
    <dbReference type="NCBI Taxonomy" id="524884"/>
    <lineage>
        <taxon>Bacteria</taxon>
        <taxon>Bacillati</taxon>
        <taxon>Actinomycetota</taxon>
        <taxon>Actinomycetes</taxon>
        <taxon>Pseudonocardiales</taxon>
        <taxon>Pseudonocardiaceae</taxon>
        <taxon>Saccharopolyspora</taxon>
    </lineage>
</organism>
<dbReference type="RefSeq" id="WP_263249158.1">
    <property type="nucleotide sequence ID" value="NZ_BAABLT010000048.1"/>
</dbReference>
<comment type="caution">
    <text evidence="3">The sequence shown here is derived from an EMBL/GenBank/DDBJ whole genome shotgun (WGS) entry which is preliminary data.</text>
</comment>
<name>A0ABW3FWT2_9PSEU</name>
<evidence type="ECO:0000256" key="2">
    <source>
        <dbReference type="SAM" id="SignalP"/>
    </source>
</evidence>
<dbReference type="Proteomes" id="UP001597018">
    <property type="component" value="Unassembled WGS sequence"/>
</dbReference>
<dbReference type="PROSITE" id="PS51257">
    <property type="entry name" value="PROKAR_LIPOPROTEIN"/>
    <property type="match status" value="1"/>
</dbReference>
<evidence type="ECO:0000256" key="1">
    <source>
        <dbReference type="SAM" id="MobiDB-lite"/>
    </source>
</evidence>
<keyword evidence="4" id="KW-1185">Reference proteome</keyword>
<evidence type="ECO:0000313" key="4">
    <source>
        <dbReference type="Proteomes" id="UP001597018"/>
    </source>
</evidence>
<feature type="signal peptide" evidence="2">
    <location>
        <begin position="1"/>
        <end position="21"/>
    </location>
</feature>
<gene>
    <name evidence="3" type="ORF">ACFQ16_15340</name>
</gene>
<dbReference type="EMBL" id="JBHTIW010000010">
    <property type="protein sequence ID" value="MFD0921119.1"/>
    <property type="molecule type" value="Genomic_DNA"/>
</dbReference>
<proteinExistence type="predicted"/>